<evidence type="ECO:0000313" key="2">
    <source>
        <dbReference type="Proteomes" id="UP000179807"/>
    </source>
</evidence>
<keyword evidence="2" id="KW-1185">Reference proteome</keyword>
<sequence>MRKGLKYGEFHCLSKYIEQVASQVSSALSSFITSLTQFQSNLQYMDSQFKSLNNDLQNVKLSSCFQPTVSMLKKITSVVPSTLFLDKFPPIYQDLLSSQKFYETKYSNIKLQAARMRSTLQDLVKSIQNSVSSLPRSQESAGSPDLHPDLIKFYSNFEEETKNAKSLIITFIDLTNGTTLKITTCVRQSLEPMMHKCSISIPAEVDKVPHSIEKLVETMNEEFNVSNILQKYVIPTLGPVLKTQIAPQQNHCLINYFELENKLNNNAKLKLKREYVYKDNGKEVVLKEGEVVDLIYAGYSRLWSVRTSKKILCYVPSIYLQV</sequence>
<dbReference type="Proteomes" id="UP000179807">
    <property type="component" value="Unassembled WGS sequence"/>
</dbReference>
<reference evidence="1" key="1">
    <citation type="submission" date="2016-10" db="EMBL/GenBank/DDBJ databases">
        <authorList>
            <person name="Benchimol M."/>
            <person name="Almeida L.G."/>
            <person name="Vasconcelos A.T."/>
            <person name="Perreira-Neves A."/>
            <person name="Rosa I.A."/>
            <person name="Tasca T."/>
            <person name="Bogo M.R."/>
            <person name="de Souza W."/>
        </authorList>
    </citation>
    <scope>NUCLEOTIDE SEQUENCE [LARGE SCALE GENOMIC DNA]</scope>
    <source>
        <strain evidence="1">K</strain>
    </source>
</reference>
<name>A0A1J4J9G4_9EUKA</name>
<organism evidence="1 2">
    <name type="scientific">Tritrichomonas foetus</name>
    <dbReference type="NCBI Taxonomy" id="1144522"/>
    <lineage>
        <taxon>Eukaryota</taxon>
        <taxon>Metamonada</taxon>
        <taxon>Parabasalia</taxon>
        <taxon>Tritrichomonadida</taxon>
        <taxon>Tritrichomonadidae</taxon>
        <taxon>Tritrichomonas</taxon>
    </lineage>
</organism>
<comment type="caution">
    <text evidence="1">The sequence shown here is derived from an EMBL/GenBank/DDBJ whole genome shotgun (WGS) entry which is preliminary data.</text>
</comment>
<dbReference type="EMBL" id="MLAK01001370">
    <property type="protein sequence ID" value="OHS93868.1"/>
    <property type="molecule type" value="Genomic_DNA"/>
</dbReference>
<dbReference type="VEuPathDB" id="TrichDB:TRFO_02406"/>
<dbReference type="AlphaFoldDB" id="A0A1J4J9G4"/>
<protein>
    <recommendedName>
        <fullName evidence="3">SH3 domain-containing protein</fullName>
    </recommendedName>
</protein>
<proteinExistence type="predicted"/>
<evidence type="ECO:0000313" key="1">
    <source>
        <dbReference type="EMBL" id="OHS93868.1"/>
    </source>
</evidence>
<gene>
    <name evidence="1" type="ORF">TRFO_02406</name>
</gene>
<dbReference type="GeneID" id="94825374"/>
<accession>A0A1J4J9G4</accession>
<dbReference type="RefSeq" id="XP_068347005.1">
    <property type="nucleotide sequence ID" value="XM_068490670.1"/>
</dbReference>
<evidence type="ECO:0008006" key="3">
    <source>
        <dbReference type="Google" id="ProtNLM"/>
    </source>
</evidence>